<dbReference type="PANTHER" id="PTHR43289:SF34">
    <property type="entry name" value="SERINE_THREONINE-PROTEIN KINASE YBDM-RELATED"/>
    <property type="match status" value="1"/>
</dbReference>
<dbReference type="InterPro" id="IPR001179">
    <property type="entry name" value="PPIase_FKBP_dom"/>
</dbReference>
<evidence type="ECO:0000256" key="8">
    <source>
        <dbReference type="ARBA" id="ARBA00023235"/>
    </source>
</evidence>
<dbReference type="Gene3D" id="1.10.510.10">
    <property type="entry name" value="Transferase(Phosphotransferase) domain 1"/>
    <property type="match status" value="1"/>
</dbReference>
<dbReference type="AlphaFoldDB" id="A0A7H8N5S1"/>
<accession>A0A7H8N5S1</accession>
<keyword evidence="15" id="KW-1185">Reference proteome</keyword>
<evidence type="ECO:0000256" key="10">
    <source>
        <dbReference type="PROSITE-ProRule" id="PRU10141"/>
    </source>
</evidence>
<feature type="compositionally biased region" description="Pro residues" evidence="11">
    <location>
        <begin position="284"/>
        <end position="309"/>
    </location>
</feature>
<dbReference type="PROSITE" id="PS50059">
    <property type="entry name" value="FKBP_PPIASE"/>
    <property type="match status" value="1"/>
</dbReference>
<dbReference type="PROSITE" id="PS00107">
    <property type="entry name" value="PROTEIN_KINASE_ATP"/>
    <property type="match status" value="1"/>
</dbReference>
<comment type="catalytic activity">
    <reaction evidence="1 9">
        <text>[protein]-peptidylproline (omega=180) = [protein]-peptidylproline (omega=0)</text>
        <dbReference type="Rhea" id="RHEA:16237"/>
        <dbReference type="Rhea" id="RHEA-COMP:10747"/>
        <dbReference type="Rhea" id="RHEA-COMP:10748"/>
        <dbReference type="ChEBI" id="CHEBI:83833"/>
        <dbReference type="ChEBI" id="CHEBI:83834"/>
        <dbReference type="EC" id="5.2.1.8"/>
    </reaction>
</comment>
<dbReference type="SUPFAM" id="SSF54534">
    <property type="entry name" value="FKBP-like"/>
    <property type="match status" value="1"/>
</dbReference>
<feature type="region of interest" description="Disordered" evidence="11">
    <location>
        <begin position="276"/>
        <end position="342"/>
    </location>
</feature>
<dbReference type="RefSeq" id="WP_176161589.1">
    <property type="nucleotide sequence ID" value="NZ_CP054929.1"/>
</dbReference>
<evidence type="ECO:0000256" key="2">
    <source>
        <dbReference type="ARBA" id="ARBA00013194"/>
    </source>
</evidence>
<dbReference type="Gene3D" id="3.10.50.40">
    <property type="match status" value="1"/>
</dbReference>
<keyword evidence="7 9" id="KW-0697">Rotamase</keyword>
<dbReference type="Gene3D" id="3.30.200.20">
    <property type="entry name" value="Phosphorylase Kinase, domain 1"/>
    <property type="match status" value="1"/>
</dbReference>
<feature type="compositionally biased region" description="Low complexity" evidence="11">
    <location>
        <begin position="310"/>
        <end position="320"/>
    </location>
</feature>
<feature type="compositionally biased region" description="Pro residues" evidence="11">
    <location>
        <begin position="321"/>
        <end position="333"/>
    </location>
</feature>
<dbReference type="GO" id="GO:0004674">
    <property type="term" value="F:protein serine/threonine kinase activity"/>
    <property type="evidence" value="ECO:0007669"/>
    <property type="project" value="TreeGrafter"/>
</dbReference>
<dbReference type="InterPro" id="IPR046357">
    <property type="entry name" value="PPIase_dom_sf"/>
</dbReference>
<dbReference type="CDD" id="cd14014">
    <property type="entry name" value="STKc_PknB_like"/>
    <property type="match status" value="1"/>
</dbReference>
<dbReference type="InterPro" id="IPR008271">
    <property type="entry name" value="Ser/Thr_kinase_AS"/>
</dbReference>
<dbReference type="Proteomes" id="UP000509303">
    <property type="component" value="Chromosome"/>
</dbReference>
<evidence type="ECO:0000256" key="9">
    <source>
        <dbReference type="PROSITE-ProRule" id="PRU00277"/>
    </source>
</evidence>
<feature type="domain" description="PPIase FKBP-type" evidence="13">
    <location>
        <begin position="473"/>
        <end position="563"/>
    </location>
</feature>
<organism evidence="14 15">
    <name type="scientific">Streptomyces buecherae</name>
    <dbReference type="NCBI Taxonomy" id="2763006"/>
    <lineage>
        <taxon>Bacteria</taxon>
        <taxon>Bacillati</taxon>
        <taxon>Actinomycetota</taxon>
        <taxon>Actinomycetes</taxon>
        <taxon>Kitasatosporales</taxon>
        <taxon>Streptomycetaceae</taxon>
        <taxon>Streptomyces</taxon>
    </lineage>
</organism>
<dbReference type="PROSITE" id="PS00108">
    <property type="entry name" value="PROTEIN_KINASE_ST"/>
    <property type="match status" value="1"/>
</dbReference>
<dbReference type="InterPro" id="IPR011009">
    <property type="entry name" value="Kinase-like_dom_sf"/>
</dbReference>
<keyword evidence="8 9" id="KW-0413">Isomerase</keyword>
<sequence length="569" mass="58569">MKPLEAGDPRSVGGYELLGRLGSGGMGVVFLGRAATGHIAALKVARAELADDQGFRRRFAREVDAARRVDARFTAAVLDADPHAPRPWLATEYIAGVPITTAVADRGPLPEDALRALLAGTARALEAIHAVGLTHRDLKPSNVLLADDGPRVIDFGIVRSTEHTQITRTGELSGSPGYMAPEQLRGDAVGPHTDVYALGATLVYAATGRGPYGEGDVFAMVYRTVEQDPDLSGVPVALRPTLTRCLAKNPAERPTVAHLRAEFAVPDTVRERRWLPSDISATLAPPPATRPAPPGAAPPVGPADPPPAATPGFGPAAYGTLPPPPIPPPPTPAQPTSVPAARRTASRRALLVAVAGGGATVAVGGALALWRGLGGGTDDGAKGHRPTRDPSGAGAGDRASEHSTPSGPAGHDEASTGPSTRAPHGSGDGRLPEIIAGTAFGEKPTMAAPTGAPPHGLVVEMLIEGSGRAADKGSSVSVHFVMQVWGESRIVDSSHGRGRPDTFFIGTGQVIKGWDEALVGKRAGSRVQLAVPPEKAYGVKGLPSEGIKGTDTLLFVVDLMSVPATSDDR</sequence>
<reference evidence="14 15" key="1">
    <citation type="submission" date="2020-06" db="EMBL/GenBank/DDBJ databases">
        <title>Genome mining for natural products.</title>
        <authorList>
            <person name="Zhang B."/>
            <person name="Shi J."/>
            <person name="Ge H."/>
        </authorList>
    </citation>
    <scope>NUCLEOTIDE SEQUENCE [LARGE SCALE GENOMIC DNA]</scope>
    <source>
        <strain evidence="14 15">NA00687</strain>
    </source>
</reference>
<evidence type="ECO:0000256" key="6">
    <source>
        <dbReference type="ARBA" id="ARBA00022840"/>
    </source>
</evidence>
<evidence type="ECO:0000256" key="3">
    <source>
        <dbReference type="ARBA" id="ARBA00022679"/>
    </source>
</evidence>
<evidence type="ECO:0000256" key="11">
    <source>
        <dbReference type="SAM" id="MobiDB-lite"/>
    </source>
</evidence>
<proteinExistence type="predicted"/>
<feature type="compositionally biased region" description="Basic and acidic residues" evidence="11">
    <location>
        <begin position="379"/>
        <end position="388"/>
    </location>
</feature>
<keyword evidence="4 10" id="KW-0547">Nucleotide-binding</keyword>
<evidence type="ECO:0000256" key="7">
    <source>
        <dbReference type="ARBA" id="ARBA00023110"/>
    </source>
</evidence>
<dbReference type="Pfam" id="PF00254">
    <property type="entry name" value="FKBP_C"/>
    <property type="match status" value="1"/>
</dbReference>
<dbReference type="PANTHER" id="PTHR43289">
    <property type="entry name" value="MITOGEN-ACTIVATED PROTEIN KINASE KINASE KINASE 20-RELATED"/>
    <property type="match status" value="1"/>
</dbReference>
<evidence type="ECO:0000256" key="5">
    <source>
        <dbReference type="ARBA" id="ARBA00022777"/>
    </source>
</evidence>
<dbReference type="SMART" id="SM00220">
    <property type="entry name" value="S_TKc"/>
    <property type="match status" value="1"/>
</dbReference>
<gene>
    <name evidence="14" type="ORF">HUT08_10200</name>
</gene>
<protein>
    <recommendedName>
        <fullName evidence="2 9">peptidylprolyl isomerase</fullName>
        <ecNumber evidence="2 9">5.2.1.8</ecNumber>
    </recommendedName>
</protein>
<keyword evidence="5 14" id="KW-0418">Kinase</keyword>
<dbReference type="SUPFAM" id="SSF56112">
    <property type="entry name" value="Protein kinase-like (PK-like)"/>
    <property type="match status" value="1"/>
</dbReference>
<dbReference type="Pfam" id="PF00069">
    <property type="entry name" value="Pkinase"/>
    <property type="match status" value="1"/>
</dbReference>
<feature type="binding site" evidence="10">
    <location>
        <position position="43"/>
    </location>
    <ligand>
        <name>ATP</name>
        <dbReference type="ChEBI" id="CHEBI:30616"/>
    </ligand>
</feature>
<name>A0A7H8N5S1_9ACTN</name>
<evidence type="ECO:0000256" key="4">
    <source>
        <dbReference type="ARBA" id="ARBA00022741"/>
    </source>
</evidence>
<keyword evidence="6 10" id="KW-0067">ATP-binding</keyword>
<dbReference type="GO" id="GO:0005524">
    <property type="term" value="F:ATP binding"/>
    <property type="evidence" value="ECO:0007669"/>
    <property type="project" value="UniProtKB-UniRule"/>
</dbReference>
<evidence type="ECO:0000313" key="15">
    <source>
        <dbReference type="Proteomes" id="UP000509303"/>
    </source>
</evidence>
<feature type="region of interest" description="Disordered" evidence="11">
    <location>
        <begin position="376"/>
        <end position="432"/>
    </location>
</feature>
<dbReference type="InterPro" id="IPR000719">
    <property type="entry name" value="Prot_kinase_dom"/>
</dbReference>
<evidence type="ECO:0000259" key="12">
    <source>
        <dbReference type="PROSITE" id="PS50011"/>
    </source>
</evidence>
<feature type="domain" description="Protein kinase" evidence="12">
    <location>
        <begin position="15"/>
        <end position="275"/>
    </location>
</feature>
<keyword evidence="3" id="KW-0808">Transferase</keyword>
<dbReference type="GO" id="GO:0003755">
    <property type="term" value="F:peptidyl-prolyl cis-trans isomerase activity"/>
    <property type="evidence" value="ECO:0007669"/>
    <property type="project" value="UniProtKB-KW"/>
</dbReference>
<dbReference type="PROSITE" id="PS50011">
    <property type="entry name" value="PROTEIN_KINASE_DOM"/>
    <property type="match status" value="1"/>
</dbReference>
<evidence type="ECO:0000256" key="1">
    <source>
        <dbReference type="ARBA" id="ARBA00000971"/>
    </source>
</evidence>
<dbReference type="InterPro" id="IPR017441">
    <property type="entry name" value="Protein_kinase_ATP_BS"/>
</dbReference>
<dbReference type="EC" id="5.2.1.8" evidence="2 9"/>
<evidence type="ECO:0000313" key="14">
    <source>
        <dbReference type="EMBL" id="QKW49854.1"/>
    </source>
</evidence>
<dbReference type="EMBL" id="CP054929">
    <property type="protein sequence ID" value="QKW49854.1"/>
    <property type="molecule type" value="Genomic_DNA"/>
</dbReference>
<evidence type="ECO:0000259" key="13">
    <source>
        <dbReference type="PROSITE" id="PS50059"/>
    </source>
</evidence>